<proteinExistence type="predicted"/>
<accession>A0AAV6W5H3</accession>
<evidence type="ECO:0000313" key="2">
    <source>
        <dbReference type="Proteomes" id="UP000826271"/>
    </source>
</evidence>
<reference evidence="1" key="1">
    <citation type="submission" date="2019-10" db="EMBL/GenBank/DDBJ databases">
        <authorList>
            <person name="Zhang R."/>
            <person name="Pan Y."/>
            <person name="Wang J."/>
            <person name="Ma R."/>
            <person name="Yu S."/>
        </authorList>
    </citation>
    <scope>NUCLEOTIDE SEQUENCE</scope>
    <source>
        <strain evidence="1">LA-IB0</strain>
        <tissue evidence="1">Leaf</tissue>
    </source>
</reference>
<dbReference type="AlphaFoldDB" id="A0AAV6W5H3"/>
<evidence type="ECO:0000313" key="1">
    <source>
        <dbReference type="EMBL" id="KAG8365631.1"/>
    </source>
</evidence>
<organism evidence="1 2">
    <name type="scientific">Buddleja alternifolia</name>
    <dbReference type="NCBI Taxonomy" id="168488"/>
    <lineage>
        <taxon>Eukaryota</taxon>
        <taxon>Viridiplantae</taxon>
        <taxon>Streptophyta</taxon>
        <taxon>Embryophyta</taxon>
        <taxon>Tracheophyta</taxon>
        <taxon>Spermatophyta</taxon>
        <taxon>Magnoliopsida</taxon>
        <taxon>eudicotyledons</taxon>
        <taxon>Gunneridae</taxon>
        <taxon>Pentapetalae</taxon>
        <taxon>asterids</taxon>
        <taxon>lamiids</taxon>
        <taxon>Lamiales</taxon>
        <taxon>Scrophulariaceae</taxon>
        <taxon>Buddlejeae</taxon>
        <taxon>Buddleja</taxon>
    </lineage>
</organism>
<dbReference type="EMBL" id="WHWC01000018">
    <property type="protein sequence ID" value="KAG8365631.1"/>
    <property type="molecule type" value="Genomic_DNA"/>
</dbReference>
<name>A0AAV6W5H3_9LAMI</name>
<gene>
    <name evidence="1" type="ORF">BUALT_Bualt18G0126200</name>
</gene>
<dbReference type="Proteomes" id="UP000826271">
    <property type="component" value="Unassembled WGS sequence"/>
</dbReference>
<keyword evidence="2" id="KW-1185">Reference proteome</keyword>
<protein>
    <submittedName>
        <fullName evidence="1">Uncharacterized protein</fullName>
    </submittedName>
</protein>
<sequence>MSASLRRGNEISHNQLLSGKKGSCILKGRYFSPRVQNSSKSCSSCSAIFTGRASTCEEDNTLYKRDDASPPLSERIREISYNLRSLSTSTSLRIEMLDEVVAPGGSSQEKDSLVQVFLKFFNSANKEELKSLKIC</sequence>
<comment type="caution">
    <text evidence="1">The sequence shown here is derived from an EMBL/GenBank/DDBJ whole genome shotgun (WGS) entry which is preliminary data.</text>
</comment>